<keyword evidence="2" id="KW-1185">Reference proteome</keyword>
<sequence length="361" mass="38115">MREEIELVVAGNEASDLLPVHDATLLAAHGASQGFWTVLDEGPVEDCLALLLQRPDGSWTAHHQSCDAGAEIGRTEDGEALAHHDGHVYVIGSHFGSKRGPLRPRRAFVARFPEAAAASGPAPLEIVRNKFRLHRIINEALAGVPLTQPGELVSERFIAATRARGAARGKAWTSRLAVGDVPVNVEGAAFTPAGTLLLGLRFPVAADGSPLLVELADVPAMFGPARSWPTVVGVHVLTGATGPGELTGVRALSARPDGAYDAVVGSIDALGKESAVLDDHPAGGEITSRHVRFRLPGSLVSPPPARSGCGAAVPERRWPLVLPVERIADLAPLHHVEGLAETNGVRHYVTDEDHRITLFHT</sequence>
<evidence type="ECO:0000313" key="2">
    <source>
        <dbReference type="Proteomes" id="UP001499978"/>
    </source>
</evidence>
<dbReference type="EMBL" id="BAAARY010000003">
    <property type="protein sequence ID" value="GAA2514822.1"/>
    <property type="molecule type" value="Genomic_DNA"/>
</dbReference>
<organism evidence="1 2">
    <name type="scientific">Pilimelia columellifera subsp. columellifera</name>
    <dbReference type="NCBI Taxonomy" id="706583"/>
    <lineage>
        <taxon>Bacteria</taxon>
        <taxon>Bacillati</taxon>
        <taxon>Actinomycetota</taxon>
        <taxon>Actinomycetes</taxon>
        <taxon>Micromonosporales</taxon>
        <taxon>Micromonosporaceae</taxon>
        <taxon>Pilimelia</taxon>
    </lineage>
</organism>
<gene>
    <name evidence="1" type="ORF">GCM10010201_08820</name>
</gene>
<reference evidence="2" key="1">
    <citation type="journal article" date="2019" name="Int. J. Syst. Evol. Microbiol.">
        <title>The Global Catalogue of Microorganisms (GCM) 10K type strain sequencing project: providing services to taxonomists for standard genome sequencing and annotation.</title>
        <authorList>
            <consortium name="The Broad Institute Genomics Platform"/>
            <consortium name="The Broad Institute Genome Sequencing Center for Infectious Disease"/>
            <person name="Wu L."/>
            <person name="Ma J."/>
        </authorList>
    </citation>
    <scope>NUCLEOTIDE SEQUENCE [LARGE SCALE GENOMIC DNA]</scope>
    <source>
        <strain evidence="2">JCM 3367</strain>
    </source>
</reference>
<proteinExistence type="predicted"/>
<name>A0ABP6AIW8_9ACTN</name>
<dbReference type="Proteomes" id="UP001499978">
    <property type="component" value="Unassembled WGS sequence"/>
</dbReference>
<evidence type="ECO:0000313" key="1">
    <source>
        <dbReference type="EMBL" id="GAA2514822.1"/>
    </source>
</evidence>
<dbReference type="RefSeq" id="WP_344168642.1">
    <property type="nucleotide sequence ID" value="NZ_BAAARY010000003.1"/>
</dbReference>
<accession>A0ABP6AIW8</accession>
<protein>
    <submittedName>
        <fullName evidence="1">Uncharacterized protein</fullName>
    </submittedName>
</protein>
<comment type="caution">
    <text evidence="1">The sequence shown here is derived from an EMBL/GenBank/DDBJ whole genome shotgun (WGS) entry which is preliminary data.</text>
</comment>